<reference evidence="1" key="1">
    <citation type="submission" date="2023-04" db="EMBL/GenBank/DDBJ databases">
        <title>Candida boidinii NBRC 10035.</title>
        <authorList>
            <person name="Ichikawa N."/>
            <person name="Sato H."/>
            <person name="Tonouchi N."/>
        </authorList>
    </citation>
    <scope>NUCLEOTIDE SEQUENCE</scope>
    <source>
        <strain evidence="1">NBRC 10035</strain>
    </source>
</reference>
<dbReference type="AlphaFoldDB" id="A0A9W6T5W2"/>
<evidence type="ECO:0000313" key="2">
    <source>
        <dbReference type="Proteomes" id="UP001165120"/>
    </source>
</evidence>
<dbReference type="Proteomes" id="UP001165120">
    <property type="component" value="Unassembled WGS sequence"/>
</dbReference>
<proteinExistence type="predicted"/>
<accession>A0A9W6T5W2</accession>
<name>A0A9W6T5W2_CANBO</name>
<gene>
    <name evidence="1" type="ORF">Cboi02_000502300</name>
</gene>
<keyword evidence="2" id="KW-1185">Reference proteome</keyword>
<protein>
    <submittedName>
        <fullName evidence="1">Unnamed protein product</fullName>
    </submittedName>
</protein>
<sequence>MSFNDGVTDGVTEAELQNYLDQNEDLKKLVENERKSQIDSDLLDASAENHWLLKDYFLNSPTVPSRHINIMILILDPFKSDSELQKSLEFLLVKINEHLDPFYKYYPWLTEPPSFKIHNREGTKYINGFLRIHNNVHNDPFPNEIWMMVSLLNNIFKEQEKLYPDIYFRITKGSTDFISQEMTPIYMPLPYFQDVMEPLYINRCWIRQGSIWYIPLDKDQRKIYDLIDSLNFLKNYPFKLYYDLQLNESFHMILDIFPERTINSTIYLKFKLPNHTNLVKFIINNSIDKFSFLNNQINTYITTQAVNQKSIKKDLLTKKFDNLSKCFDQNITNSIDNSNENLIELDFVTNFPTFLQITKIICGSDGIQQKLPNHTNITETDKFKIDLGNLIMKSIDLNIVE</sequence>
<comment type="caution">
    <text evidence="1">The sequence shown here is derived from an EMBL/GenBank/DDBJ whole genome shotgun (WGS) entry which is preliminary data.</text>
</comment>
<evidence type="ECO:0000313" key="1">
    <source>
        <dbReference type="EMBL" id="GME76043.1"/>
    </source>
</evidence>
<organism evidence="1 2">
    <name type="scientific">Candida boidinii</name>
    <name type="common">Yeast</name>
    <dbReference type="NCBI Taxonomy" id="5477"/>
    <lineage>
        <taxon>Eukaryota</taxon>
        <taxon>Fungi</taxon>
        <taxon>Dikarya</taxon>
        <taxon>Ascomycota</taxon>
        <taxon>Saccharomycotina</taxon>
        <taxon>Pichiomycetes</taxon>
        <taxon>Pichiales</taxon>
        <taxon>Pichiaceae</taxon>
        <taxon>Ogataea</taxon>
        <taxon>Ogataea/Candida clade</taxon>
    </lineage>
</organism>
<dbReference type="EMBL" id="BSXN01002245">
    <property type="protein sequence ID" value="GME76043.1"/>
    <property type="molecule type" value="Genomic_DNA"/>
</dbReference>